<keyword evidence="3" id="KW-1185">Reference proteome</keyword>
<organism evidence="2 3">
    <name type="scientific">Portunus trituberculatus</name>
    <name type="common">Swimming crab</name>
    <name type="synonym">Neptunus trituberculatus</name>
    <dbReference type="NCBI Taxonomy" id="210409"/>
    <lineage>
        <taxon>Eukaryota</taxon>
        <taxon>Metazoa</taxon>
        <taxon>Ecdysozoa</taxon>
        <taxon>Arthropoda</taxon>
        <taxon>Crustacea</taxon>
        <taxon>Multicrustacea</taxon>
        <taxon>Malacostraca</taxon>
        <taxon>Eumalacostraca</taxon>
        <taxon>Eucarida</taxon>
        <taxon>Decapoda</taxon>
        <taxon>Pleocyemata</taxon>
        <taxon>Brachyura</taxon>
        <taxon>Eubrachyura</taxon>
        <taxon>Portunoidea</taxon>
        <taxon>Portunidae</taxon>
        <taxon>Portuninae</taxon>
        <taxon>Portunus</taxon>
    </lineage>
</organism>
<gene>
    <name evidence="2" type="ORF">E2C01_051934</name>
</gene>
<comment type="caution">
    <text evidence="2">The sequence shown here is derived from an EMBL/GenBank/DDBJ whole genome shotgun (WGS) entry which is preliminary data.</text>
</comment>
<feature type="region of interest" description="Disordered" evidence="1">
    <location>
        <begin position="314"/>
        <end position="353"/>
    </location>
</feature>
<dbReference type="AlphaFoldDB" id="A0A5B7GG77"/>
<reference evidence="2 3" key="1">
    <citation type="submission" date="2019-05" db="EMBL/GenBank/DDBJ databases">
        <title>Another draft genome of Portunus trituberculatus and its Hox gene families provides insights of decapod evolution.</title>
        <authorList>
            <person name="Jeong J.-H."/>
            <person name="Song I."/>
            <person name="Kim S."/>
            <person name="Choi T."/>
            <person name="Kim D."/>
            <person name="Ryu S."/>
            <person name="Kim W."/>
        </authorList>
    </citation>
    <scope>NUCLEOTIDE SEQUENCE [LARGE SCALE GENOMIC DNA]</scope>
    <source>
        <tissue evidence="2">Muscle</tissue>
    </source>
</reference>
<dbReference type="Proteomes" id="UP000324222">
    <property type="component" value="Unassembled WGS sequence"/>
</dbReference>
<protein>
    <submittedName>
        <fullName evidence="2">Uncharacterized protein</fullName>
    </submittedName>
</protein>
<sequence>MVKHKNLSGSREVADLVRKTSSSGLSREGESPPEQCPVLEVLLRDEYVASLPLTGSGFKTELLHSRNIADSDTDYIPNLFGNHLEFSVPEVRQIPPPRSFVRKFIHASRYLTKENGTVPEGNLKKYGKGVLVLAKDIMQARMLQHLPNPTDSMFDTVKAHPTFNYSKGVYSQDLYEFSEEEILAMCPSSVHKVTKMRNSSNIVLLTFESTLPDRVHIGPTNLMPLKGVTKRHSGSAESIDLAQAKQSKISHGAHDRESFRDHSAMATPMVSVEPAVTPSVSDLASCNEGALKMESSGDAGVTAVPQGPTVVKNAVRPEPCPPVPSRNSGNSHHSPVGRKAAVHQPKTSQLPVSSRRLIILSQVSHGQTLQKACPSAARK</sequence>
<evidence type="ECO:0000256" key="1">
    <source>
        <dbReference type="SAM" id="MobiDB-lite"/>
    </source>
</evidence>
<evidence type="ECO:0000313" key="3">
    <source>
        <dbReference type="Proteomes" id="UP000324222"/>
    </source>
</evidence>
<dbReference type="EMBL" id="VSRR010015205">
    <property type="protein sequence ID" value="MPC57942.1"/>
    <property type="molecule type" value="Genomic_DNA"/>
</dbReference>
<accession>A0A5B7GG77</accession>
<name>A0A5B7GG77_PORTR</name>
<evidence type="ECO:0000313" key="2">
    <source>
        <dbReference type="EMBL" id="MPC57942.1"/>
    </source>
</evidence>
<proteinExistence type="predicted"/>